<evidence type="ECO:0000313" key="3">
    <source>
        <dbReference type="Proteomes" id="UP000294003"/>
    </source>
</evidence>
<dbReference type="PANTHER" id="PTHR24148">
    <property type="entry name" value="ANKYRIN REPEAT DOMAIN-CONTAINING PROTEIN 39 HOMOLOG-RELATED"/>
    <property type="match status" value="1"/>
</dbReference>
<comment type="caution">
    <text evidence="2">The sequence shown here is derived from an EMBL/GenBank/DDBJ whole genome shotgun (WGS) entry which is preliminary data.</text>
</comment>
<accession>A0ABY0H055</accession>
<organism evidence="2 3">
    <name type="scientific">Monosporascus cannonballus</name>
    <dbReference type="NCBI Taxonomy" id="155416"/>
    <lineage>
        <taxon>Eukaryota</taxon>
        <taxon>Fungi</taxon>
        <taxon>Dikarya</taxon>
        <taxon>Ascomycota</taxon>
        <taxon>Pezizomycotina</taxon>
        <taxon>Sordariomycetes</taxon>
        <taxon>Xylariomycetidae</taxon>
        <taxon>Xylariales</taxon>
        <taxon>Xylariales incertae sedis</taxon>
        <taxon>Monosporascus</taxon>
    </lineage>
</organism>
<feature type="domain" description="Heterokaryon incompatibility" evidence="1">
    <location>
        <begin position="31"/>
        <end position="212"/>
    </location>
</feature>
<sequence>MATVLPSRLLGYVDGEFFVFDPRPDGVEYFDIISYTWGDLVDPYMPGIPGVTWNVPIHPKKLKDIKRLMISSGTKYLWCDCVCLNQEDEDEKAVEIAKMFEYYKGARMCHILLDIPQVWNPQDIVDDLKFIDHILSHMDGAALASEARLTENLTNRLFKWRDSDDWAFRVPKTVVRSAGVDMGVLNCYATSIYHVKSLFDNQYFTRVWTFQEMILGKNITLWAINPERIDRIGELDTWMDLARDSQDKAYKLFDWIDGCRVVNTASVNAILRIIAEDKEVLDSLRLQVRGIGGARTDIVGGGPWWWRENYKGISNIFSAVSLTPRQCREKADIFRGLLGIFSGLFSPEEVKRDLSGDDLDRISFNFFKQLSNKTGRAWTKLAISSRERGEWGWIPVVENYSGVMTTDCFAGVVNLGRLKSKGHAKATAETKIKGVPRKYMKIRLSQQEKGFPFYFKGCNCGKSVKTGMFSSEQIPTYDQPRNVIKDETGRILVQCATILGAIMDPGYDVVEYRRRLLNKFQPYWTVSDPIAKPTSWIDRCVSGSMWENPNQWYLRTHNMSMNYRMVDIDIARCGSRLANESTARISCEVRINCGCTIVAPFPLIFEAISAVQDSFLGDAYATVDDDDRIILKDGVGLVQVGDVGKTFHLVAFAGDVNAHKSYASSCRSTKVDKMVLPKLPWPSGRALVREDFRHGITDGMRNYGYVQTGGSGNLLICRNHVIDNYRIIGVCIDEYIHHEKEQPVRIR</sequence>
<dbReference type="EMBL" id="QJNS01000367">
    <property type="protein sequence ID" value="RYO78691.1"/>
    <property type="molecule type" value="Genomic_DNA"/>
</dbReference>
<evidence type="ECO:0000259" key="1">
    <source>
        <dbReference type="Pfam" id="PF06985"/>
    </source>
</evidence>
<dbReference type="Proteomes" id="UP000294003">
    <property type="component" value="Unassembled WGS sequence"/>
</dbReference>
<proteinExistence type="predicted"/>
<dbReference type="InterPro" id="IPR010730">
    <property type="entry name" value="HET"/>
</dbReference>
<name>A0ABY0H055_9PEZI</name>
<gene>
    <name evidence="2" type="ORF">DL762_008568</name>
</gene>
<keyword evidence="3" id="KW-1185">Reference proteome</keyword>
<dbReference type="PANTHER" id="PTHR24148:SF64">
    <property type="entry name" value="HETEROKARYON INCOMPATIBILITY DOMAIN-CONTAINING PROTEIN"/>
    <property type="match status" value="1"/>
</dbReference>
<reference evidence="2 3" key="1">
    <citation type="submission" date="2018-06" db="EMBL/GenBank/DDBJ databases">
        <title>Complete Genomes of Monosporascus.</title>
        <authorList>
            <person name="Robinson A.J."/>
            <person name="Natvig D.O."/>
        </authorList>
    </citation>
    <scope>NUCLEOTIDE SEQUENCE [LARGE SCALE GENOMIC DNA]</scope>
    <source>
        <strain evidence="2 3">CBS 609.92</strain>
    </source>
</reference>
<evidence type="ECO:0000313" key="2">
    <source>
        <dbReference type="EMBL" id="RYO78691.1"/>
    </source>
</evidence>
<dbReference type="Pfam" id="PF06985">
    <property type="entry name" value="HET"/>
    <property type="match status" value="1"/>
</dbReference>
<protein>
    <recommendedName>
        <fullName evidence="1">Heterokaryon incompatibility domain-containing protein</fullName>
    </recommendedName>
</protein>
<dbReference type="InterPro" id="IPR052895">
    <property type="entry name" value="HetReg/Transcr_Mod"/>
</dbReference>